<sequence length="198" mass="22357">MPRPNRYHPYTRNSQMPSSRYSPGPSPPRQARPMPVITEEPQLSAQPYQYIPPQYIRGVTTDGKSLVAKSIYQSPDGTLHVEMQIAPFPSEQVRFFGSGRQFASPLSSPSLFPKIDPTLSGLGAKRQDMQRKDSATFSSQDGGSERSVEECAVVTDEEDVDTEGETEDSEEAHWRAVMEQRRIMDNLNRQRAQIQVRQ</sequence>
<feature type="compositionally biased region" description="Basic and acidic residues" evidence="1">
    <location>
        <begin position="125"/>
        <end position="134"/>
    </location>
</feature>
<keyword evidence="3" id="KW-1185">Reference proteome</keyword>
<reference evidence="2" key="1">
    <citation type="journal article" date="2020" name="Stud. Mycol.">
        <title>101 Dothideomycetes genomes: a test case for predicting lifestyles and emergence of pathogens.</title>
        <authorList>
            <person name="Haridas S."/>
            <person name="Albert R."/>
            <person name="Binder M."/>
            <person name="Bloem J."/>
            <person name="Labutti K."/>
            <person name="Salamov A."/>
            <person name="Andreopoulos B."/>
            <person name="Baker S."/>
            <person name="Barry K."/>
            <person name="Bills G."/>
            <person name="Bluhm B."/>
            <person name="Cannon C."/>
            <person name="Castanera R."/>
            <person name="Culley D."/>
            <person name="Daum C."/>
            <person name="Ezra D."/>
            <person name="Gonzalez J."/>
            <person name="Henrissat B."/>
            <person name="Kuo A."/>
            <person name="Liang C."/>
            <person name="Lipzen A."/>
            <person name="Lutzoni F."/>
            <person name="Magnuson J."/>
            <person name="Mondo S."/>
            <person name="Nolan M."/>
            <person name="Ohm R."/>
            <person name="Pangilinan J."/>
            <person name="Park H.-J."/>
            <person name="Ramirez L."/>
            <person name="Alfaro M."/>
            <person name="Sun H."/>
            <person name="Tritt A."/>
            <person name="Yoshinaga Y."/>
            <person name="Zwiers L.-H."/>
            <person name="Turgeon B."/>
            <person name="Goodwin S."/>
            <person name="Spatafora J."/>
            <person name="Crous P."/>
            <person name="Grigoriev I."/>
        </authorList>
    </citation>
    <scope>NUCLEOTIDE SEQUENCE</scope>
    <source>
        <strain evidence="2">CBS 122367</strain>
    </source>
</reference>
<proteinExistence type="predicted"/>
<dbReference type="OrthoDB" id="3800409at2759"/>
<feature type="region of interest" description="Disordered" evidence="1">
    <location>
        <begin position="121"/>
        <end position="173"/>
    </location>
</feature>
<evidence type="ECO:0000313" key="3">
    <source>
        <dbReference type="Proteomes" id="UP000799291"/>
    </source>
</evidence>
<name>A0A6G1J4J5_9PLEO</name>
<feature type="compositionally biased region" description="Acidic residues" evidence="1">
    <location>
        <begin position="155"/>
        <end position="170"/>
    </location>
</feature>
<accession>A0A6G1J4J5</accession>
<dbReference type="Proteomes" id="UP000799291">
    <property type="component" value="Unassembled WGS sequence"/>
</dbReference>
<evidence type="ECO:0000313" key="2">
    <source>
        <dbReference type="EMBL" id="KAF2685432.1"/>
    </source>
</evidence>
<evidence type="ECO:0000256" key="1">
    <source>
        <dbReference type="SAM" id="MobiDB-lite"/>
    </source>
</evidence>
<feature type="region of interest" description="Disordered" evidence="1">
    <location>
        <begin position="1"/>
        <end position="49"/>
    </location>
</feature>
<dbReference type="AlphaFoldDB" id="A0A6G1J4J5"/>
<gene>
    <name evidence="2" type="ORF">K458DRAFT_417486</name>
</gene>
<dbReference type="EMBL" id="MU005579">
    <property type="protein sequence ID" value="KAF2685432.1"/>
    <property type="molecule type" value="Genomic_DNA"/>
</dbReference>
<organism evidence="2 3">
    <name type="scientific">Lentithecium fluviatile CBS 122367</name>
    <dbReference type="NCBI Taxonomy" id="1168545"/>
    <lineage>
        <taxon>Eukaryota</taxon>
        <taxon>Fungi</taxon>
        <taxon>Dikarya</taxon>
        <taxon>Ascomycota</taxon>
        <taxon>Pezizomycotina</taxon>
        <taxon>Dothideomycetes</taxon>
        <taxon>Pleosporomycetidae</taxon>
        <taxon>Pleosporales</taxon>
        <taxon>Massarineae</taxon>
        <taxon>Lentitheciaceae</taxon>
        <taxon>Lentithecium</taxon>
    </lineage>
</organism>
<protein>
    <submittedName>
        <fullName evidence="2">Uncharacterized protein</fullName>
    </submittedName>
</protein>